<organism evidence="2 3">
    <name type="scientific">Phytophthora sojae (strain P6497)</name>
    <name type="common">Soybean stem and root rot agent</name>
    <name type="synonym">Phytophthora megasperma f. sp. glycines</name>
    <dbReference type="NCBI Taxonomy" id="1094619"/>
    <lineage>
        <taxon>Eukaryota</taxon>
        <taxon>Sar</taxon>
        <taxon>Stramenopiles</taxon>
        <taxon>Oomycota</taxon>
        <taxon>Peronosporomycetes</taxon>
        <taxon>Peronosporales</taxon>
        <taxon>Peronosporaceae</taxon>
        <taxon>Phytophthora</taxon>
    </lineage>
</organism>
<accession>G5AE63</accession>
<gene>
    <name evidence="2" type="ORF">PHYSODRAFT_531952</name>
</gene>
<evidence type="ECO:0000313" key="3">
    <source>
        <dbReference type="Proteomes" id="UP000002640"/>
    </source>
</evidence>
<dbReference type="Proteomes" id="UP000002640">
    <property type="component" value="Unassembled WGS sequence"/>
</dbReference>
<proteinExistence type="predicted"/>
<dbReference type="RefSeq" id="XP_009538362.1">
    <property type="nucleotide sequence ID" value="XM_009540067.1"/>
</dbReference>
<protein>
    <recommendedName>
        <fullName evidence="1">ZSWIM1/3 RNaseH-like domain-containing protein</fullName>
    </recommendedName>
</protein>
<dbReference type="Pfam" id="PF21056">
    <property type="entry name" value="ZSWIM1-3_RNaseH-like"/>
    <property type="match status" value="1"/>
</dbReference>
<dbReference type="InterPro" id="IPR048324">
    <property type="entry name" value="ZSWIM1-3_RNaseH-like"/>
</dbReference>
<dbReference type="KEGG" id="psoj:PHYSODRAFT_531952"/>
<reference evidence="2 3" key="1">
    <citation type="journal article" date="2006" name="Science">
        <title>Phytophthora genome sequences uncover evolutionary origins and mechanisms of pathogenesis.</title>
        <authorList>
            <person name="Tyler B.M."/>
            <person name="Tripathy S."/>
            <person name="Zhang X."/>
            <person name="Dehal P."/>
            <person name="Jiang R.H."/>
            <person name="Aerts A."/>
            <person name="Arredondo F.D."/>
            <person name="Baxter L."/>
            <person name="Bensasson D."/>
            <person name="Beynon J.L."/>
            <person name="Chapman J."/>
            <person name="Damasceno C.M."/>
            <person name="Dorrance A.E."/>
            <person name="Dou D."/>
            <person name="Dickerman A.W."/>
            <person name="Dubchak I.L."/>
            <person name="Garbelotto M."/>
            <person name="Gijzen M."/>
            <person name="Gordon S.G."/>
            <person name="Govers F."/>
            <person name="Grunwald N.J."/>
            <person name="Huang W."/>
            <person name="Ivors K.L."/>
            <person name="Jones R.W."/>
            <person name="Kamoun S."/>
            <person name="Krampis K."/>
            <person name="Lamour K.H."/>
            <person name="Lee M.K."/>
            <person name="McDonald W.H."/>
            <person name="Medina M."/>
            <person name="Meijer H.J."/>
            <person name="Nordberg E.K."/>
            <person name="Maclean D.J."/>
            <person name="Ospina-Giraldo M.D."/>
            <person name="Morris P.F."/>
            <person name="Phuntumart V."/>
            <person name="Putnam N.H."/>
            <person name="Rash S."/>
            <person name="Rose J.K."/>
            <person name="Sakihama Y."/>
            <person name="Salamov A.A."/>
            <person name="Savidor A."/>
            <person name="Scheuring C.F."/>
            <person name="Smith B.M."/>
            <person name="Sobral B.W."/>
            <person name="Terry A."/>
            <person name="Torto-Alalibo T.A."/>
            <person name="Win J."/>
            <person name="Xu Z."/>
            <person name="Zhang H."/>
            <person name="Grigoriev I.V."/>
            <person name="Rokhsar D.S."/>
            <person name="Boore J.L."/>
        </authorList>
    </citation>
    <scope>NUCLEOTIDE SEQUENCE [LARGE SCALE GENOMIC DNA]</scope>
    <source>
        <strain evidence="2 3">P6497</strain>
    </source>
</reference>
<dbReference type="EMBL" id="JH159164">
    <property type="protein sequence ID" value="EGZ06465.1"/>
    <property type="molecule type" value="Genomic_DNA"/>
</dbReference>
<keyword evidence="3" id="KW-1185">Reference proteome</keyword>
<evidence type="ECO:0000313" key="2">
    <source>
        <dbReference type="EMBL" id="EGZ06465.1"/>
    </source>
</evidence>
<name>G5AE63_PHYSP</name>
<feature type="non-terminal residue" evidence="2">
    <location>
        <position position="1"/>
    </location>
</feature>
<dbReference type="AlphaFoldDB" id="G5AE63"/>
<dbReference type="InParanoid" id="G5AE63"/>
<sequence length="56" mass="6407">ELLVSFNMQAEGNVATVNENNRGQTTVLSISSELMRKHYSRFPELLLVECTHKTNR</sequence>
<evidence type="ECO:0000259" key="1">
    <source>
        <dbReference type="Pfam" id="PF21056"/>
    </source>
</evidence>
<feature type="domain" description="ZSWIM1/3 RNaseH-like" evidence="1">
    <location>
        <begin position="5"/>
        <end position="56"/>
    </location>
</feature>
<dbReference type="GeneID" id="20661676"/>